<dbReference type="InterPro" id="IPR001680">
    <property type="entry name" value="WD40_rpt"/>
</dbReference>
<reference evidence="5" key="1">
    <citation type="submission" date="2020-06" db="EMBL/GenBank/DDBJ databases">
        <title>Genomes of multiple members of Pneumocystis genus reveal paths to human pathogen Pneumocystis jirovecii.</title>
        <authorList>
            <person name="Cisse O.H."/>
            <person name="Ma L."/>
            <person name="Dekker J."/>
            <person name="Khil P."/>
            <person name="Jo J."/>
            <person name="Brenchley J."/>
            <person name="Blair R."/>
            <person name="Pahar B."/>
            <person name="Chabe M."/>
            <person name="Van Rompay K.A."/>
            <person name="Keesler R."/>
            <person name="Sukura A."/>
            <person name="Hirsch V."/>
            <person name="Kutty G."/>
            <person name="Liu Y."/>
            <person name="Peng L."/>
            <person name="Chen J."/>
            <person name="Song J."/>
            <person name="Weissenbacher-Lang C."/>
            <person name="Xu J."/>
            <person name="Upham N.S."/>
            <person name="Stajich J.E."/>
            <person name="Cuomo C.A."/>
            <person name="Cushion M.T."/>
            <person name="Kovacs J.A."/>
        </authorList>
    </citation>
    <scope>NUCLEOTIDE SEQUENCE</scope>
    <source>
        <strain evidence="5">2A</strain>
    </source>
</reference>
<dbReference type="AlphaFoldDB" id="A0A899G366"/>
<feature type="repeat" description="WD" evidence="3">
    <location>
        <begin position="318"/>
        <end position="357"/>
    </location>
</feature>
<name>A0A899G366_9ASCO</name>
<dbReference type="PRINTS" id="PR00320">
    <property type="entry name" value="GPROTEINBRPT"/>
</dbReference>
<dbReference type="InterPro" id="IPR020472">
    <property type="entry name" value="WD40_PAC1"/>
</dbReference>
<dbReference type="InterPro" id="IPR036322">
    <property type="entry name" value="WD40_repeat_dom_sf"/>
</dbReference>
<protein>
    <recommendedName>
        <fullName evidence="4">F-box domain-containing protein</fullName>
    </recommendedName>
</protein>
<dbReference type="PROSITE" id="PS00678">
    <property type="entry name" value="WD_REPEATS_1"/>
    <property type="match status" value="4"/>
</dbReference>
<feature type="repeat" description="WD" evidence="3">
    <location>
        <begin position="232"/>
        <end position="262"/>
    </location>
</feature>
<dbReference type="OrthoDB" id="19711at2759"/>
<keyword evidence="1 3" id="KW-0853">WD repeat</keyword>
<feature type="repeat" description="WD" evidence="3">
    <location>
        <begin position="150"/>
        <end position="189"/>
    </location>
</feature>
<evidence type="ECO:0000313" key="5">
    <source>
        <dbReference type="EMBL" id="QSL65768.1"/>
    </source>
</evidence>
<gene>
    <name evidence="5" type="ORF">MERGE_000046</name>
</gene>
<organism evidence="5 6">
    <name type="scientific">Pneumocystis wakefieldiae</name>
    <dbReference type="NCBI Taxonomy" id="38082"/>
    <lineage>
        <taxon>Eukaryota</taxon>
        <taxon>Fungi</taxon>
        <taxon>Dikarya</taxon>
        <taxon>Ascomycota</taxon>
        <taxon>Taphrinomycotina</taxon>
        <taxon>Pneumocystomycetes</taxon>
        <taxon>Pneumocystaceae</taxon>
        <taxon>Pneumocystis</taxon>
    </lineage>
</organism>
<dbReference type="PANTHER" id="PTHR19848">
    <property type="entry name" value="WD40 REPEAT PROTEIN"/>
    <property type="match status" value="1"/>
</dbReference>
<dbReference type="PANTHER" id="PTHR19848:SF8">
    <property type="entry name" value="F-BOX AND WD REPEAT DOMAIN CONTAINING 7"/>
    <property type="match status" value="1"/>
</dbReference>
<dbReference type="InterPro" id="IPR019775">
    <property type="entry name" value="WD40_repeat_CS"/>
</dbReference>
<dbReference type="EMBL" id="CP054539">
    <property type="protein sequence ID" value="QSL65768.1"/>
    <property type="molecule type" value="Genomic_DNA"/>
</dbReference>
<dbReference type="Gene3D" id="1.20.1280.50">
    <property type="match status" value="1"/>
</dbReference>
<dbReference type="SUPFAM" id="SSF50978">
    <property type="entry name" value="WD40 repeat-like"/>
    <property type="match status" value="1"/>
</dbReference>
<dbReference type="PROSITE" id="PS50082">
    <property type="entry name" value="WD_REPEATS_2"/>
    <property type="match status" value="6"/>
</dbReference>
<dbReference type="Gene3D" id="2.130.10.10">
    <property type="entry name" value="YVTN repeat-like/Quinoprotein amine dehydrogenase"/>
    <property type="match status" value="2"/>
</dbReference>
<evidence type="ECO:0000256" key="3">
    <source>
        <dbReference type="PROSITE-ProRule" id="PRU00221"/>
    </source>
</evidence>
<dbReference type="InterPro" id="IPR036047">
    <property type="entry name" value="F-box-like_dom_sf"/>
</dbReference>
<evidence type="ECO:0000259" key="4">
    <source>
        <dbReference type="PROSITE" id="PS50181"/>
    </source>
</evidence>
<dbReference type="InterPro" id="IPR001810">
    <property type="entry name" value="F-box_dom"/>
</dbReference>
<feature type="repeat" description="WD" evidence="3">
    <location>
        <begin position="278"/>
        <end position="317"/>
    </location>
</feature>
<feature type="repeat" description="WD" evidence="3">
    <location>
        <begin position="190"/>
        <end position="231"/>
    </location>
</feature>
<evidence type="ECO:0000256" key="2">
    <source>
        <dbReference type="ARBA" id="ARBA00022737"/>
    </source>
</evidence>
<dbReference type="CDD" id="cd00200">
    <property type="entry name" value="WD40"/>
    <property type="match status" value="1"/>
</dbReference>
<dbReference type="Pfam" id="PF12937">
    <property type="entry name" value="F-box-like"/>
    <property type="match status" value="1"/>
</dbReference>
<dbReference type="PROSITE" id="PS50181">
    <property type="entry name" value="FBOX"/>
    <property type="match status" value="1"/>
</dbReference>
<accession>A0A899G366</accession>
<dbReference type="SMART" id="SM00320">
    <property type="entry name" value="WD40"/>
    <property type="match status" value="7"/>
</dbReference>
<feature type="domain" description="F-box" evidence="4">
    <location>
        <begin position="1"/>
        <end position="47"/>
    </location>
</feature>
<evidence type="ECO:0000256" key="1">
    <source>
        <dbReference type="ARBA" id="ARBA00022574"/>
    </source>
</evidence>
<dbReference type="SUPFAM" id="SSF81383">
    <property type="entry name" value="F-box domain"/>
    <property type="match status" value="1"/>
</dbReference>
<feature type="repeat" description="WD" evidence="3">
    <location>
        <begin position="358"/>
        <end position="397"/>
    </location>
</feature>
<dbReference type="Proteomes" id="UP000663699">
    <property type="component" value="Chromosome 8"/>
</dbReference>
<dbReference type="SMART" id="SM00256">
    <property type="entry name" value="FBOX"/>
    <property type="match status" value="1"/>
</dbReference>
<dbReference type="Pfam" id="PF00400">
    <property type="entry name" value="WD40"/>
    <property type="match status" value="6"/>
</dbReference>
<proteinExistence type="predicted"/>
<sequence length="439" mass="51371">MDLTQRLPLELVLKIFSYLSHREVVICMSVCKEWHSLATDPLLWKHMYVEKEWGMNEEYIERCEAWARREIGILDECMNNFSKIKAFECEKMKRDNKLFRPVHVTFLHGMEVFLNWKFVYSQRYLLLKNWEKGKYVCYTIPRGQVIVKRDGMHQDRIYCIQFDRNFIVSGSRDRTIRIWDMQRGVCRKILRGHQGSVLALQFDINMNVLVSGSSDRLVIIWNLSSGKIRSIYKGHTDSVLGLCFDAKHIVTCSKDLTVRIWNHFCREVGGKRHHLRILRGHRAPVNSVQLKNDQIVSASGDRTIKIWDLYTGVCLHTIMGHQRGISCLQFDGHRIVSGSSDRLIRLYDANSGKILRTFEGHMDLVRTLCHDSHKIISGSYDQTIRIWDICSGKLLHNIESKDSGHIYRIVFDDVRIMSCGQKKQIMVYDFGKDIDTTFF</sequence>
<dbReference type="PROSITE" id="PS50294">
    <property type="entry name" value="WD_REPEATS_REGION"/>
    <property type="match status" value="5"/>
</dbReference>
<evidence type="ECO:0000313" key="6">
    <source>
        <dbReference type="Proteomes" id="UP000663699"/>
    </source>
</evidence>
<dbReference type="InterPro" id="IPR015943">
    <property type="entry name" value="WD40/YVTN_repeat-like_dom_sf"/>
</dbReference>
<keyword evidence="6" id="KW-1185">Reference proteome</keyword>
<keyword evidence="2" id="KW-0677">Repeat</keyword>